<dbReference type="NCBIfam" id="TIGR03749">
    <property type="entry name" value="conj_TIGR03749"/>
    <property type="match status" value="1"/>
</dbReference>
<dbReference type="Proteomes" id="UP001199044">
    <property type="component" value="Unassembled WGS sequence"/>
</dbReference>
<accession>A0ABS7YJK4</accession>
<dbReference type="PROSITE" id="PS51257">
    <property type="entry name" value="PROKAR_LIPOPROTEIN"/>
    <property type="match status" value="1"/>
</dbReference>
<evidence type="ECO:0000313" key="2">
    <source>
        <dbReference type="Proteomes" id="UP001199044"/>
    </source>
</evidence>
<name>A0ABS7YJK4_9VIBR</name>
<dbReference type="RefSeq" id="WP_225249265.1">
    <property type="nucleotide sequence ID" value="NZ_JAIWIU010000005.1"/>
</dbReference>
<dbReference type="EMBL" id="JAIWIU010000005">
    <property type="protein sequence ID" value="MCA2014644.1"/>
    <property type="molecule type" value="Genomic_DNA"/>
</dbReference>
<proteinExistence type="predicted"/>
<dbReference type="Pfam" id="PF11920">
    <property type="entry name" value="DUF3438"/>
    <property type="match status" value="1"/>
</dbReference>
<sequence>MRHLYLYIIILVVGCGNWSSANATDVLTWNKTPLHIRLNVGEERMVIFTDNVRLGLPPQLMSDLKITNAGGVLYLTARKPFPDTRISVQYVTNNKQVLVDLFATKPDGNEEKLDDIKVVNKSEQKKAEEAQSKLFESSSAVSLKTLIQYASRDFYAPPRLKMSGLPITETKVTQPLHLDILWTNQMAGLFDLVALKQYQTTNYTLTAIMLSNRTNKQQHIILRDLYPDQNIITATAQHLIVGPHNSDTDTTIFYLVTKDPLTSYGIYSL</sequence>
<dbReference type="InterPro" id="IPR021844">
    <property type="entry name" value="Integr_conj_element_PFL4704"/>
</dbReference>
<reference evidence="2" key="1">
    <citation type="submission" date="2023-07" db="EMBL/GenBank/DDBJ databases">
        <title>Molecular identification of indigenous halophilic bacteria isolated from red sea cost, biodegradation of synthetic dyes and assessment of degraded metabolite toxicity.</title>
        <authorList>
            <person name="Chaieb K."/>
            <person name="Altayb H.N."/>
        </authorList>
    </citation>
    <scope>NUCLEOTIDE SEQUENCE [LARGE SCALE GENOMIC DNA]</scope>
    <source>
        <strain evidence="2">K20</strain>
    </source>
</reference>
<evidence type="ECO:0000313" key="1">
    <source>
        <dbReference type="EMBL" id="MCA2014644.1"/>
    </source>
</evidence>
<organism evidence="1 2">
    <name type="scientific">Vibrio tritonius</name>
    <dbReference type="NCBI Taxonomy" id="1435069"/>
    <lineage>
        <taxon>Bacteria</taxon>
        <taxon>Pseudomonadati</taxon>
        <taxon>Pseudomonadota</taxon>
        <taxon>Gammaproteobacteria</taxon>
        <taxon>Vibrionales</taxon>
        <taxon>Vibrionaceae</taxon>
        <taxon>Vibrio</taxon>
    </lineage>
</organism>
<keyword evidence="2" id="KW-1185">Reference proteome</keyword>
<gene>
    <name evidence="1" type="ORF">LDJ79_00885</name>
</gene>
<comment type="caution">
    <text evidence="1">The sequence shown here is derived from an EMBL/GenBank/DDBJ whole genome shotgun (WGS) entry which is preliminary data.</text>
</comment>
<protein>
    <submittedName>
        <fullName evidence="1">TIGR03749 family integrating conjugative element protein</fullName>
    </submittedName>
</protein>